<dbReference type="RefSeq" id="WP_090123419.1">
    <property type="nucleotide sequence ID" value="NZ_CP045300.1"/>
</dbReference>
<dbReference type="Pfam" id="PF00107">
    <property type="entry name" value="ADH_zinc_N"/>
    <property type="match status" value="1"/>
</dbReference>
<accession>A0A1I7D3B0</accession>
<dbReference type="Gene3D" id="3.40.50.720">
    <property type="entry name" value="NAD(P)-binding Rossmann-like Domain"/>
    <property type="match status" value="1"/>
</dbReference>
<dbReference type="InterPro" id="IPR036291">
    <property type="entry name" value="NAD(P)-bd_dom_sf"/>
</dbReference>
<feature type="domain" description="Enoyl reductase (ER)" evidence="3">
    <location>
        <begin position="11"/>
        <end position="322"/>
    </location>
</feature>
<proteinExistence type="predicted"/>
<gene>
    <name evidence="4" type="ORF">SAMN05192562_104357</name>
</gene>
<dbReference type="Pfam" id="PF08240">
    <property type="entry name" value="ADH_N"/>
    <property type="match status" value="1"/>
</dbReference>
<keyword evidence="5" id="KW-1185">Reference proteome</keyword>
<dbReference type="SMART" id="SM00829">
    <property type="entry name" value="PKS_ER"/>
    <property type="match status" value="1"/>
</dbReference>
<dbReference type="Gene3D" id="3.90.180.10">
    <property type="entry name" value="Medium-chain alcohol dehydrogenases, catalytic domain"/>
    <property type="match status" value="1"/>
</dbReference>
<evidence type="ECO:0000256" key="2">
    <source>
        <dbReference type="ARBA" id="ARBA00023002"/>
    </source>
</evidence>
<sequence>MSLAMIISQPGGPEVLKAVEREPVSPGPDEVRIRHEIIGVNFVDIYFRSGLYPQPYPQAVPGFEGAGVVIATGSNVSAFAAGDRVAYTGNPMGAYAESRNIPASRLIRIPDGVDTRTAGSTMLRGLTAHMLLNKVREVRAGDWILVHSAAGGLGQIVTRWATMKGARVIGTTGSPEKVATARLAGASEVLLHTDAAWPEKVRDITEGYGVHLAIDGIGGTMLSRTLSVVRPFGTVASLGQPAGPIPPVRVEELGFARSIALMRPSSLAYTDDAALYRKGASDLMSALSAGLENHIGAEFTLTDAAEAHRVLEAGHTTGSVILTVQA</sequence>
<dbReference type="InterPro" id="IPR047618">
    <property type="entry name" value="QOR-like"/>
</dbReference>
<dbReference type="CDD" id="cd05286">
    <property type="entry name" value="QOR2"/>
    <property type="match status" value="1"/>
</dbReference>
<dbReference type="OrthoDB" id="9785812at2"/>
<dbReference type="InterPro" id="IPR020843">
    <property type="entry name" value="ER"/>
</dbReference>
<dbReference type="InterPro" id="IPR011032">
    <property type="entry name" value="GroES-like_sf"/>
</dbReference>
<dbReference type="Proteomes" id="UP000199187">
    <property type="component" value="Unassembled WGS sequence"/>
</dbReference>
<dbReference type="GO" id="GO:0003960">
    <property type="term" value="F:quinone reductase (NADPH) activity"/>
    <property type="evidence" value="ECO:0007669"/>
    <property type="project" value="InterPro"/>
</dbReference>
<dbReference type="EMBL" id="FPAU01000004">
    <property type="protein sequence ID" value="SFU06121.1"/>
    <property type="molecule type" value="Genomic_DNA"/>
</dbReference>
<dbReference type="PANTHER" id="PTHR48106">
    <property type="entry name" value="QUINONE OXIDOREDUCTASE PIG3-RELATED"/>
    <property type="match status" value="1"/>
</dbReference>
<keyword evidence="1" id="KW-0521">NADP</keyword>
<dbReference type="PANTHER" id="PTHR48106:SF13">
    <property type="entry name" value="QUINONE OXIDOREDUCTASE-RELATED"/>
    <property type="match status" value="1"/>
</dbReference>
<name>A0A1I7D3B0_9ENTR</name>
<reference evidence="5" key="1">
    <citation type="submission" date="2016-10" db="EMBL/GenBank/DDBJ databases">
        <authorList>
            <person name="Varghese N."/>
            <person name="Submissions S."/>
        </authorList>
    </citation>
    <scope>NUCLEOTIDE SEQUENCE [LARGE SCALE GENOMIC DNA]</scope>
    <source>
        <strain evidence="5">Ah-143</strain>
    </source>
</reference>
<dbReference type="GO" id="GO:0035925">
    <property type="term" value="F:mRNA 3'-UTR AU-rich region binding"/>
    <property type="evidence" value="ECO:0007669"/>
    <property type="project" value="TreeGrafter"/>
</dbReference>
<evidence type="ECO:0000313" key="4">
    <source>
        <dbReference type="EMBL" id="SFU06121.1"/>
    </source>
</evidence>
<dbReference type="AlphaFoldDB" id="A0A1I7D3B0"/>
<dbReference type="SUPFAM" id="SSF50129">
    <property type="entry name" value="GroES-like"/>
    <property type="match status" value="1"/>
</dbReference>
<evidence type="ECO:0000256" key="1">
    <source>
        <dbReference type="ARBA" id="ARBA00022857"/>
    </source>
</evidence>
<dbReference type="GO" id="GO:0005829">
    <property type="term" value="C:cytosol"/>
    <property type="evidence" value="ECO:0007669"/>
    <property type="project" value="TreeGrafter"/>
</dbReference>
<dbReference type="InterPro" id="IPR013149">
    <property type="entry name" value="ADH-like_C"/>
</dbReference>
<protein>
    <submittedName>
        <fullName evidence="4">NADPH2:quinone reductase</fullName>
    </submittedName>
</protein>
<dbReference type="GO" id="GO:0070402">
    <property type="term" value="F:NADPH binding"/>
    <property type="evidence" value="ECO:0007669"/>
    <property type="project" value="TreeGrafter"/>
</dbReference>
<evidence type="ECO:0000259" key="3">
    <source>
        <dbReference type="SMART" id="SM00829"/>
    </source>
</evidence>
<keyword evidence="2" id="KW-0560">Oxidoreductase</keyword>
<evidence type="ECO:0000313" key="5">
    <source>
        <dbReference type="Proteomes" id="UP000199187"/>
    </source>
</evidence>
<organism evidence="4 5">
    <name type="scientific">Kosakonia arachidis</name>
    <dbReference type="NCBI Taxonomy" id="551989"/>
    <lineage>
        <taxon>Bacteria</taxon>
        <taxon>Pseudomonadati</taxon>
        <taxon>Pseudomonadota</taxon>
        <taxon>Gammaproteobacteria</taxon>
        <taxon>Enterobacterales</taxon>
        <taxon>Enterobacteriaceae</taxon>
        <taxon>Kosakonia</taxon>
    </lineage>
</organism>
<dbReference type="SUPFAM" id="SSF51735">
    <property type="entry name" value="NAD(P)-binding Rossmann-fold domains"/>
    <property type="match status" value="1"/>
</dbReference>
<dbReference type="InterPro" id="IPR013154">
    <property type="entry name" value="ADH-like_N"/>
</dbReference>